<protein>
    <recommendedName>
        <fullName evidence="5">Zinc-finger domain-containing protein</fullName>
    </recommendedName>
</protein>
<feature type="compositionally biased region" description="Polar residues" evidence="2">
    <location>
        <begin position="1870"/>
        <end position="1888"/>
    </location>
</feature>
<dbReference type="Proteomes" id="UP000078542">
    <property type="component" value="Unassembled WGS sequence"/>
</dbReference>
<feature type="compositionally biased region" description="Basic residues" evidence="2">
    <location>
        <begin position="869"/>
        <end position="887"/>
    </location>
</feature>
<feature type="region of interest" description="Disordered" evidence="2">
    <location>
        <begin position="1247"/>
        <end position="1292"/>
    </location>
</feature>
<evidence type="ECO:0008006" key="5">
    <source>
        <dbReference type="Google" id="ProtNLM"/>
    </source>
</evidence>
<evidence type="ECO:0000313" key="4">
    <source>
        <dbReference type="Proteomes" id="UP000078542"/>
    </source>
</evidence>
<feature type="compositionally biased region" description="Polar residues" evidence="2">
    <location>
        <begin position="202"/>
        <end position="214"/>
    </location>
</feature>
<name>A0A151IKC2_9HYME</name>
<feature type="compositionally biased region" description="Low complexity" evidence="2">
    <location>
        <begin position="1317"/>
        <end position="1337"/>
    </location>
</feature>
<feature type="region of interest" description="Disordered" evidence="2">
    <location>
        <begin position="830"/>
        <end position="895"/>
    </location>
</feature>
<feature type="region of interest" description="Disordered" evidence="2">
    <location>
        <begin position="172"/>
        <end position="256"/>
    </location>
</feature>
<evidence type="ECO:0000256" key="2">
    <source>
        <dbReference type="SAM" id="MobiDB-lite"/>
    </source>
</evidence>
<dbReference type="STRING" id="456900.A0A151IKC2"/>
<feature type="compositionally biased region" description="Basic residues" evidence="2">
    <location>
        <begin position="220"/>
        <end position="245"/>
    </location>
</feature>
<proteinExistence type="predicted"/>
<feature type="compositionally biased region" description="Basic and acidic residues" evidence="2">
    <location>
        <begin position="1889"/>
        <end position="1899"/>
    </location>
</feature>
<organism evidence="3 4">
    <name type="scientific">Cyphomyrmex costatus</name>
    <dbReference type="NCBI Taxonomy" id="456900"/>
    <lineage>
        <taxon>Eukaryota</taxon>
        <taxon>Metazoa</taxon>
        <taxon>Ecdysozoa</taxon>
        <taxon>Arthropoda</taxon>
        <taxon>Hexapoda</taxon>
        <taxon>Insecta</taxon>
        <taxon>Pterygota</taxon>
        <taxon>Neoptera</taxon>
        <taxon>Endopterygota</taxon>
        <taxon>Hymenoptera</taxon>
        <taxon>Apocrita</taxon>
        <taxon>Aculeata</taxon>
        <taxon>Formicoidea</taxon>
        <taxon>Formicidae</taxon>
        <taxon>Myrmicinae</taxon>
        <taxon>Cyphomyrmex</taxon>
    </lineage>
</organism>
<dbReference type="EMBL" id="KQ977233">
    <property type="protein sequence ID" value="KYN04712.1"/>
    <property type="molecule type" value="Genomic_DNA"/>
</dbReference>
<evidence type="ECO:0000256" key="1">
    <source>
        <dbReference type="SAM" id="Coils"/>
    </source>
</evidence>
<feature type="region of interest" description="Disordered" evidence="2">
    <location>
        <begin position="1870"/>
        <end position="1899"/>
    </location>
</feature>
<keyword evidence="1" id="KW-0175">Coiled coil</keyword>
<feature type="region of interest" description="Disordered" evidence="2">
    <location>
        <begin position="391"/>
        <end position="417"/>
    </location>
</feature>
<keyword evidence="4" id="KW-1185">Reference proteome</keyword>
<feature type="coiled-coil region" evidence="1">
    <location>
        <begin position="1668"/>
        <end position="1699"/>
    </location>
</feature>
<feature type="compositionally biased region" description="Polar residues" evidence="2">
    <location>
        <begin position="1271"/>
        <end position="1280"/>
    </location>
</feature>
<sequence length="2004" mass="224847">MASDLSSGCTETIDILDDEKEEGEISLEDVSSSEEGGMGHLTSNYVVGRIRRCPDCKSWSNCTTWCNTTYHPKNQSRRVKGKENRHHVRETGFAATKHMASTLQEKNDDLVPISSDSDMEIVGLTDTSNRSKAKIKKKKRKKRESFTIDELISPTSVELSVTDGTMKIYREVSPTRRSSGRSKMISRSPIQRYRSPVIARSSFRSSRSPLNHSRSLILKKSPRKVRSPKRSVRRHSPVKAVKRLPSKLSLPPSTRSYVDRHGEVTRLLKKVKHLDSIGTHASEPSITRSKESSSLKEKLSNILNRASSDDHVYLKGKVESETVNDADDEDDLALLRQKALETKQKKSSRSSEHSIDLESEKKLAVINDDQDEEALQLRMIALRSAVMKKHQNRVQRGIKTKRPTRSESPFSSSFLDDIPVPSDDLLKYASPPCTPSPESNHIEDMDLDTDIEREKEKLPYSPTDKITENVPIDTALLDIEPSDVSFINVNENISSPVFDDAQDELTSNSVISYYNDTYLPYQALPSKPQFYAHSPSQYNNEAFHSDLSDVTGKGLENPHGNDRNLRCVTENVVCDLIDGICCQEGTYSLTNMPDTHDLPMSKDLLTPPVSSYGTFASPLQMQQIVEQPVKDSIVFVNVDTTFKNNNNNNPEMKTIPPFNFVVNALTTAYTAKYAESMSPNESMITIDDLPEESVDPLNSPIGNDRNLPAMEYIPKETAPCQAAVEKTLKEPLYMQGIPDVTKDMNKIPTLINRKLVPAPILKSNKGLRQCLKKHETLQPEPKPTFKNAEMQPVTIDAADANSSIFKPITLQVVKKSTPILLLPTFDNSVNESLDTSEDQTDSSKKDNEEVELGQSDIAVTSSGNEATPVRKRQKRGRRKRGKRKRKRENTQLLENEKSPCLDADINRDAIVNVSTLDHIAIESDQNKSNDNANTQKILIESGESSKLQSITDIQESINFDDVMIEKRDVDKDNHTTSSTFAEYSQEHIESHCLSTNPAPNNSNSGTVSKVTDTAKSISRRQSVDEDENELRAILLASLKRTKSTDMNNPPIVPAISVTNSAVTNVQTSALNHTLTGTIPSTVSIISNNASLLTSKPLPLKSLSETTKKKINDVSISVQNGSRKRSSSLDTLKSPPKKITRKALTSTKVVNNAKKYQNMIVQRRLNLRKIDNNVKPSENVWSNANVSKISLHAPDTQRFVISLGSDTDSESEGEKNESVLIAEKHQTHQEIPADFEKNLSKFLREVRNEQEQTAAAKSSSSSTQATKRDIPQTANGSSNMHTPLAVRHLPASQQEEYRRLKQEILEREKLKLQRKVASNNNSSSSNNNKLSNTNITSSPIKLSPCEKKAHVKQNQDNLKTPEKNFQESSTEVGRKNDDVTKDTLELNECRKSADKKLSVNIAKHTNSTHLQTKNCKKAIPNDLSIRITNVPASSHTSGRMVENLREKQSVKDTQQHRSALRALSIDEINRKYMQILLKPNAIERVVTINDKLILQHDMTKSVDQSKNLIESDVNTENLAEKTLNDADSNTSTFSTTSTVKLSNSSTISNENEETLESTMLLSQYEAECQREINCDTSTSVLVDNNSSINGSHKSNSVVDDTGTANDIWDTLKKDVKAEVNSLTNLPEVEQERYLRETEHKLVAKRYMVLDHLAEMSGNLRQWDMEKEVQTTLTNEVRKLKEQLKIAEERLQQQRDRVSSMGPKVSTARQKINAGRRECFKLSRICSLLGNRLMGKNYKLPEAVAQLLSDKLKEVANHTRQFTKKKRLQSNDISENSNCSTLQETSESFKDKYIEKNLSQEQLMNNEAIIEAESGRDTFRLTHSNQNKSLSIETSLDFLQVIPCQSTPENREETSASTLDYHNKEQVTFLNQDNVLSSEPKLYQSSPTKQNNEHTEENRTDKYDLPAPLELKSLATVSSSLDHNEEINEKALPQLPSSSPTITTTINTTVYTTTMTTKPIAPYISILTHLKKPRNINPHGILCPYEMMGICRDEDCQYIHQSRNQT</sequence>
<feature type="compositionally biased region" description="Basic residues" evidence="2">
    <location>
        <begin position="391"/>
        <end position="403"/>
    </location>
</feature>
<feature type="compositionally biased region" description="Low complexity" evidence="2">
    <location>
        <begin position="1250"/>
        <end position="1264"/>
    </location>
</feature>
<accession>A0A151IKC2</accession>
<evidence type="ECO:0000313" key="3">
    <source>
        <dbReference type="EMBL" id="KYN04712.1"/>
    </source>
</evidence>
<reference evidence="3 4" key="1">
    <citation type="submission" date="2016-03" db="EMBL/GenBank/DDBJ databases">
        <title>Cyphomyrmex costatus WGS genome.</title>
        <authorList>
            <person name="Nygaard S."/>
            <person name="Hu H."/>
            <person name="Boomsma J."/>
            <person name="Zhang G."/>
        </authorList>
    </citation>
    <scope>NUCLEOTIDE SEQUENCE [LARGE SCALE GENOMIC DNA]</scope>
    <source>
        <strain evidence="3">MS0001</strain>
        <tissue evidence="3">Whole body</tissue>
    </source>
</reference>
<gene>
    <name evidence="3" type="ORF">ALC62_04412</name>
</gene>
<feature type="region of interest" description="Disordered" evidence="2">
    <location>
        <begin position="1310"/>
        <end position="1375"/>
    </location>
</feature>